<comment type="similarity">
    <text evidence="4">Belongs to the LDH/MDH superfamily.</text>
</comment>
<dbReference type="Gene3D" id="3.90.110.10">
    <property type="entry name" value="Lactate dehydrogenase/glycoside hydrolase, family 4, C-terminal"/>
    <property type="match status" value="1"/>
</dbReference>
<dbReference type="Gene3D" id="3.40.50.720">
    <property type="entry name" value="NAD(P)-binding Rossmann-like Domain"/>
    <property type="match status" value="1"/>
</dbReference>
<dbReference type="Pfam" id="PF02866">
    <property type="entry name" value="Ldh_1_C"/>
    <property type="match status" value="1"/>
</dbReference>
<dbReference type="InterPro" id="IPR022383">
    <property type="entry name" value="Lactate/malate_DH_C"/>
</dbReference>
<evidence type="ECO:0000259" key="5">
    <source>
        <dbReference type="Pfam" id="PF00056"/>
    </source>
</evidence>
<dbReference type="Proteomes" id="UP001274321">
    <property type="component" value="Unassembled WGS sequence"/>
</dbReference>
<dbReference type="EMBL" id="JAXAFJ010000012">
    <property type="protein sequence ID" value="MDX6807484.1"/>
    <property type="molecule type" value="Genomic_DNA"/>
</dbReference>
<dbReference type="InterPro" id="IPR001236">
    <property type="entry name" value="Lactate/malate_DH_N"/>
</dbReference>
<evidence type="ECO:0000256" key="2">
    <source>
        <dbReference type="ARBA" id="ARBA00023002"/>
    </source>
</evidence>
<name>A0ABU4RRL1_9HYPH</name>
<proteinExistence type="inferred from homology"/>
<organism evidence="7 8">
    <name type="scientific">Terrihabitans rhizophilus</name>
    <dbReference type="NCBI Taxonomy" id="3092662"/>
    <lineage>
        <taxon>Bacteria</taxon>
        <taxon>Pseudomonadati</taxon>
        <taxon>Pseudomonadota</taxon>
        <taxon>Alphaproteobacteria</taxon>
        <taxon>Hyphomicrobiales</taxon>
        <taxon>Terrihabitans</taxon>
    </lineage>
</organism>
<dbReference type="PANTHER" id="PTHR43128">
    <property type="entry name" value="L-2-HYDROXYCARBOXYLATE DEHYDROGENASE (NAD(P)(+))"/>
    <property type="match status" value="1"/>
</dbReference>
<dbReference type="Pfam" id="PF00056">
    <property type="entry name" value="Ldh_1_N"/>
    <property type="match status" value="1"/>
</dbReference>
<dbReference type="InterPro" id="IPR001557">
    <property type="entry name" value="L-lactate/malate_DH"/>
</dbReference>
<dbReference type="SUPFAM" id="SSF56327">
    <property type="entry name" value="LDH C-terminal domain-like"/>
    <property type="match status" value="1"/>
</dbReference>
<feature type="domain" description="Lactate/malate dehydrogenase N-terminal" evidence="5">
    <location>
        <begin position="1"/>
        <end position="141"/>
    </location>
</feature>
<comment type="caution">
    <text evidence="7">The sequence shown here is derived from an EMBL/GenBank/DDBJ whole genome shotgun (WGS) entry which is preliminary data.</text>
</comment>
<evidence type="ECO:0000256" key="4">
    <source>
        <dbReference type="RuleBase" id="RU003369"/>
    </source>
</evidence>
<reference evidence="7 8" key="1">
    <citation type="submission" date="2023-11" db="EMBL/GenBank/DDBJ databases">
        <authorList>
            <person name="Bao R."/>
        </authorList>
    </citation>
    <scope>NUCLEOTIDE SEQUENCE [LARGE SCALE GENOMIC DNA]</scope>
    <source>
        <strain evidence="7 8">PJ23</strain>
    </source>
</reference>
<keyword evidence="8" id="KW-1185">Reference proteome</keyword>
<dbReference type="SUPFAM" id="SSF51735">
    <property type="entry name" value="NAD(P)-binding Rossmann-fold domains"/>
    <property type="match status" value="1"/>
</dbReference>
<evidence type="ECO:0000313" key="8">
    <source>
        <dbReference type="Proteomes" id="UP001274321"/>
    </source>
</evidence>
<protein>
    <recommendedName>
        <fullName evidence="9">L-lactate dehydrogenase</fullName>
    </recommendedName>
</protein>
<evidence type="ECO:0000259" key="6">
    <source>
        <dbReference type="Pfam" id="PF02866"/>
    </source>
</evidence>
<dbReference type="RefSeq" id="WP_319845626.1">
    <property type="nucleotide sequence ID" value="NZ_JAXAFJ010000012.1"/>
</dbReference>
<dbReference type="InterPro" id="IPR036291">
    <property type="entry name" value="NAD(P)-bd_dom_sf"/>
</dbReference>
<dbReference type="PRINTS" id="PR00086">
    <property type="entry name" value="LLDHDRGNASE"/>
</dbReference>
<keyword evidence="3" id="KW-0520">NAD</keyword>
<dbReference type="InterPro" id="IPR015955">
    <property type="entry name" value="Lactate_DH/Glyco_Ohase_4_C"/>
</dbReference>
<feature type="domain" description="Lactate/malate dehydrogenase C-terminal" evidence="6">
    <location>
        <begin position="148"/>
        <end position="305"/>
    </location>
</feature>
<dbReference type="PIRSF" id="PIRSF000102">
    <property type="entry name" value="Lac_mal_DH"/>
    <property type="match status" value="1"/>
</dbReference>
<evidence type="ECO:0000256" key="1">
    <source>
        <dbReference type="ARBA" id="ARBA00003966"/>
    </source>
</evidence>
<evidence type="ECO:0000313" key="7">
    <source>
        <dbReference type="EMBL" id="MDX6807484.1"/>
    </source>
</evidence>
<keyword evidence="2 4" id="KW-0560">Oxidoreductase</keyword>
<sequence>MKVGIVGIGAVGTATAMALAMRASAHEIILIDTNTHRTAGVAADMLYGLPMVSATSVRSGSYADLEGAQLVIIAAGINEKAGGATDRSDPLGRLRLLETNASIIADIVPRIVAVAGDCPIMIASNPPEPLAEIARVAAGHPNVFSTSTALDTLRFRVQLARRFGVRAKDVSAYVVGEHGTNSVFLWSSAEIGGRPVYDMARERGMEAGEFRRGIEEDVRYANIEIIQGIGASQYGIGMVAARLAEMVLRDEHAVVAVGSHSAEHGTTLSFPSIVGYGGVVEVLRPAMSDEERALLHACADRLKQVTGPYLEKLRSREERRPALQPAS</sequence>
<accession>A0ABU4RRL1</accession>
<gene>
    <name evidence="7" type="ORF">SCD90_15565</name>
</gene>
<comment type="function">
    <text evidence="1">Catalyzes the reversible oxidation of malate to oxaloacetate.</text>
</comment>
<evidence type="ECO:0000256" key="3">
    <source>
        <dbReference type="ARBA" id="ARBA00023027"/>
    </source>
</evidence>
<dbReference type="PANTHER" id="PTHR43128:SF16">
    <property type="entry name" value="L-LACTATE DEHYDROGENASE"/>
    <property type="match status" value="1"/>
</dbReference>
<evidence type="ECO:0008006" key="9">
    <source>
        <dbReference type="Google" id="ProtNLM"/>
    </source>
</evidence>